<evidence type="ECO:0000313" key="1">
    <source>
        <dbReference type="EMBL" id="CAI6345338.1"/>
    </source>
</evidence>
<organism evidence="1 2">
    <name type="scientific">Macrosiphum euphorbiae</name>
    <name type="common">potato aphid</name>
    <dbReference type="NCBI Taxonomy" id="13131"/>
    <lineage>
        <taxon>Eukaryota</taxon>
        <taxon>Metazoa</taxon>
        <taxon>Ecdysozoa</taxon>
        <taxon>Arthropoda</taxon>
        <taxon>Hexapoda</taxon>
        <taxon>Insecta</taxon>
        <taxon>Pterygota</taxon>
        <taxon>Neoptera</taxon>
        <taxon>Paraneoptera</taxon>
        <taxon>Hemiptera</taxon>
        <taxon>Sternorrhyncha</taxon>
        <taxon>Aphidomorpha</taxon>
        <taxon>Aphidoidea</taxon>
        <taxon>Aphididae</taxon>
        <taxon>Macrosiphini</taxon>
        <taxon>Macrosiphum</taxon>
    </lineage>
</organism>
<accession>A0AAV0VM63</accession>
<proteinExistence type="predicted"/>
<evidence type="ECO:0008006" key="3">
    <source>
        <dbReference type="Google" id="ProtNLM"/>
    </source>
</evidence>
<dbReference type="EMBL" id="CARXXK010000001">
    <property type="protein sequence ID" value="CAI6345338.1"/>
    <property type="molecule type" value="Genomic_DNA"/>
</dbReference>
<dbReference type="Proteomes" id="UP001160148">
    <property type="component" value="Unassembled WGS sequence"/>
</dbReference>
<dbReference type="AlphaFoldDB" id="A0AAV0VM63"/>
<name>A0AAV0VM63_9HEMI</name>
<protein>
    <recommendedName>
        <fullName evidence="3">USP domain-containing protein</fullName>
    </recommendedName>
</protein>
<sequence length="1088" mass="123231">MECNYSGNYKISHSKKRKLFGSEKIRALTTMLNENVNPSVFNRIEASRLMSEGDKAPAQIPSLISLRTAKSRAISLTRLHQDPVIAINIMKYNSSFCSTIRDIGYDGFFVHFWSNLQLRIYKDCYSKCKIPSISFDATGGCCRKIKRPDNTMSSNLFLYEGVMEVDGKTFTVCSMISEKHDTLSICTWLKRWLKCGVKSPKMAISDQSLALMSAIVQSFTQYNSLEEYLRICFKLIMNTQVNEKDIPLCFVRNDINHFVKLISQWTPLKKSKFPRTRQLFIRSMTLLIYCSSMEEAKQILEAIFKVALSKYDGLCLGATNNNITEETPCAKSKKYLQSLISNKSSYFQTFDNYIENTISNEESNSVNESICADIDSSFMNWASIIANRSKIDVEQLEGEYDNAQYVPEIVPLVLNAMKLYPCWSGIMTKTFKYGDASVSSCRVESNFNNIKNRVFNGDNLPMRVDNFLEKLVSYYNGDHLLLQSSDSIVTTNSNIDENLGSNLDTNNYNSQTVSSNKSIINEHHLNDQELETDCTDEGFYIGGTINNSNQKLYNKNVVQIEEDQDMECTEKRKTSTGTILNNEFNTNICLPCKNIDENLGSNLDTNNYNSQTVSSNKSIINEHHLNDQELEPDCTDEGFYIGGTINNSNQKLYNKNVVQIEEDQDMECTEKRKTSTGTILNNEFKTNICLPCKNGDFPTGIHRCAFCNRSVHLFGCSVNLVDSEEGYGESRICLLCFNQSEENNAEEQWQKKNISNRPPIRSANSYLTSQPGFDHLDLSQNGSIKAIIFLKNGNTFQNKPCTLPGIGKVILNNSCSPDSLMSILACAAADSKVYYDYLSSISKKDKTAKFIISMLNTKTRKVMHKERIILLAPYFLSKDKHLIGGISTIDAMDTLSSTAHKMLKNMPSYKKINQCTNFTCEDFSSEQSYEVVKLTAIDGKINIQKEVDIFFKNETTICSYCDSKRNITVNVKKNVLIELVSIPKELEASTSALDIDIINDIQQNYAGETLLTLDEIPKTLNVNGHTYYIRGTIVFNSGLRTGLRVTSGHYKAFAYRKNNYWEVYDDLKDGITQPKAIKNNVEVIIYTI</sequence>
<evidence type="ECO:0000313" key="2">
    <source>
        <dbReference type="Proteomes" id="UP001160148"/>
    </source>
</evidence>
<keyword evidence="2" id="KW-1185">Reference proteome</keyword>
<gene>
    <name evidence="1" type="ORF">MEUPH1_LOCUS2369</name>
</gene>
<reference evidence="1 2" key="1">
    <citation type="submission" date="2023-01" db="EMBL/GenBank/DDBJ databases">
        <authorList>
            <person name="Whitehead M."/>
        </authorList>
    </citation>
    <scope>NUCLEOTIDE SEQUENCE [LARGE SCALE GENOMIC DNA]</scope>
</reference>
<comment type="caution">
    <text evidence="1">The sequence shown here is derived from an EMBL/GenBank/DDBJ whole genome shotgun (WGS) entry which is preliminary data.</text>
</comment>